<dbReference type="Proteomes" id="UP000199623">
    <property type="component" value="Unassembled WGS sequence"/>
</dbReference>
<dbReference type="InterPro" id="IPR018062">
    <property type="entry name" value="HTH_AraC-typ_CS"/>
</dbReference>
<evidence type="ECO:0000256" key="2">
    <source>
        <dbReference type="ARBA" id="ARBA00023125"/>
    </source>
</evidence>
<organism evidence="5 6">
    <name type="scientific">Lentzea fradiae</name>
    <dbReference type="NCBI Taxonomy" id="200378"/>
    <lineage>
        <taxon>Bacteria</taxon>
        <taxon>Bacillati</taxon>
        <taxon>Actinomycetota</taxon>
        <taxon>Actinomycetes</taxon>
        <taxon>Pseudonocardiales</taxon>
        <taxon>Pseudonocardiaceae</taxon>
        <taxon>Lentzea</taxon>
    </lineage>
</organism>
<dbReference type="InterPro" id="IPR050204">
    <property type="entry name" value="AraC_XylS_family_regulators"/>
</dbReference>
<feature type="domain" description="HTH araC/xylS-type" evidence="4">
    <location>
        <begin position="150"/>
        <end position="247"/>
    </location>
</feature>
<keyword evidence="6" id="KW-1185">Reference proteome</keyword>
<gene>
    <name evidence="5" type="ORF">SAMN05216553_12350</name>
</gene>
<reference evidence="6" key="1">
    <citation type="submission" date="2016-10" db="EMBL/GenBank/DDBJ databases">
        <authorList>
            <person name="Varghese N."/>
            <person name="Submissions S."/>
        </authorList>
    </citation>
    <scope>NUCLEOTIDE SEQUENCE [LARGE SCALE GENOMIC DNA]</scope>
    <source>
        <strain evidence="6">CGMCC 4.3506</strain>
    </source>
</reference>
<dbReference type="SUPFAM" id="SSF46689">
    <property type="entry name" value="Homeodomain-like"/>
    <property type="match status" value="1"/>
</dbReference>
<sequence>MVTDFHTPTGVRARTSPEDETELRLYAVRRGAWTLRYDRAALPVQAGQFMIHRAGGLAGFEADPRTAARTIGVPLAEIGGYRGDAPMTRPATAPEVRLLLAHASLLHDTIDDLEAAGLSAARNALVELARGVVRQYVDDTQPGLAPALARAARELADQRLTDHELTPGLLARELHVSVRTLSRAFAATGETTAGYIRRRRLEEARRALTAGHTVSEVAARWRFADSSHFIRAFRKRYDQTPTEYIST</sequence>
<dbReference type="Pfam" id="PF12833">
    <property type="entry name" value="HTH_18"/>
    <property type="match status" value="1"/>
</dbReference>
<proteinExistence type="predicted"/>
<dbReference type="InterPro" id="IPR018060">
    <property type="entry name" value="HTH_AraC"/>
</dbReference>
<dbReference type="InterPro" id="IPR009057">
    <property type="entry name" value="Homeodomain-like_sf"/>
</dbReference>
<dbReference type="Gene3D" id="1.10.10.60">
    <property type="entry name" value="Homeodomain-like"/>
    <property type="match status" value="1"/>
</dbReference>
<accession>A0A1G8CNV9</accession>
<dbReference type="PROSITE" id="PS01124">
    <property type="entry name" value="HTH_ARAC_FAMILY_2"/>
    <property type="match status" value="1"/>
</dbReference>
<dbReference type="AlphaFoldDB" id="A0A1G8CNV9"/>
<evidence type="ECO:0000313" key="5">
    <source>
        <dbReference type="EMBL" id="SDH47074.1"/>
    </source>
</evidence>
<dbReference type="SMART" id="SM00342">
    <property type="entry name" value="HTH_ARAC"/>
    <property type="match status" value="1"/>
</dbReference>
<keyword evidence="1" id="KW-0805">Transcription regulation</keyword>
<keyword evidence="2 5" id="KW-0238">DNA-binding</keyword>
<dbReference type="PROSITE" id="PS00041">
    <property type="entry name" value="HTH_ARAC_FAMILY_1"/>
    <property type="match status" value="1"/>
</dbReference>
<dbReference type="GO" id="GO:0003700">
    <property type="term" value="F:DNA-binding transcription factor activity"/>
    <property type="evidence" value="ECO:0007669"/>
    <property type="project" value="InterPro"/>
</dbReference>
<evidence type="ECO:0000313" key="6">
    <source>
        <dbReference type="Proteomes" id="UP000199623"/>
    </source>
</evidence>
<name>A0A1G8CNV9_9PSEU</name>
<dbReference type="EMBL" id="FNCC01000023">
    <property type="protein sequence ID" value="SDH47074.1"/>
    <property type="molecule type" value="Genomic_DNA"/>
</dbReference>
<keyword evidence="3" id="KW-0804">Transcription</keyword>
<evidence type="ECO:0000259" key="4">
    <source>
        <dbReference type="PROSITE" id="PS01124"/>
    </source>
</evidence>
<dbReference type="GO" id="GO:0043565">
    <property type="term" value="F:sequence-specific DNA binding"/>
    <property type="evidence" value="ECO:0007669"/>
    <property type="project" value="InterPro"/>
</dbReference>
<dbReference type="PANTHER" id="PTHR46796">
    <property type="entry name" value="HTH-TYPE TRANSCRIPTIONAL ACTIVATOR RHAS-RELATED"/>
    <property type="match status" value="1"/>
</dbReference>
<dbReference type="STRING" id="200378.SAMN05216553_12350"/>
<evidence type="ECO:0000256" key="1">
    <source>
        <dbReference type="ARBA" id="ARBA00023015"/>
    </source>
</evidence>
<evidence type="ECO:0000256" key="3">
    <source>
        <dbReference type="ARBA" id="ARBA00023163"/>
    </source>
</evidence>
<protein>
    <submittedName>
        <fullName evidence="5">AraC-type DNA-binding protein</fullName>
    </submittedName>
</protein>